<dbReference type="EMBL" id="JASPKY010000286">
    <property type="protein sequence ID" value="KAK9710960.1"/>
    <property type="molecule type" value="Genomic_DNA"/>
</dbReference>
<evidence type="ECO:0000313" key="2">
    <source>
        <dbReference type="Proteomes" id="UP001458880"/>
    </source>
</evidence>
<sequence length="115" mass="13081">MLCHRHAIPSVQCKLETTTEESIIYRSYRLNYKERNHRRTNEIYHFTNMPFGLVNGPAIHSLENDVLGPLRFIIAMTYMDHILLPSATIEKGLVKHGGVESTSPCKSKTEPGISK</sequence>
<dbReference type="InterPro" id="IPR043128">
    <property type="entry name" value="Rev_trsase/Diguanyl_cyclase"/>
</dbReference>
<evidence type="ECO:0000313" key="1">
    <source>
        <dbReference type="EMBL" id="KAK9710960.1"/>
    </source>
</evidence>
<dbReference type="InterPro" id="IPR043502">
    <property type="entry name" value="DNA/RNA_pol_sf"/>
</dbReference>
<dbReference type="GO" id="GO:0071897">
    <property type="term" value="P:DNA biosynthetic process"/>
    <property type="evidence" value="ECO:0007669"/>
    <property type="project" value="UniProtKB-ARBA"/>
</dbReference>
<proteinExistence type="predicted"/>
<gene>
    <name evidence="1" type="ORF">QE152_g25724</name>
</gene>
<keyword evidence="2" id="KW-1185">Reference proteome</keyword>
<reference evidence="1 2" key="1">
    <citation type="journal article" date="2024" name="BMC Genomics">
        <title>De novo assembly and annotation of Popillia japonica's genome with initial clues to its potential as an invasive pest.</title>
        <authorList>
            <person name="Cucini C."/>
            <person name="Boschi S."/>
            <person name="Funari R."/>
            <person name="Cardaioli E."/>
            <person name="Iannotti N."/>
            <person name="Marturano G."/>
            <person name="Paoli F."/>
            <person name="Bruttini M."/>
            <person name="Carapelli A."/>
            <person name="Frati F."/>
            <person name="Nardi F."/>
        </authorList>
    </citation>
    <scope>NUCLEOTIDE SEQUENCE [LARGE SCALE GENOMIC DNA]</scope>
    <source>
        <strain evidence="1">DMR45628</strain>
    </source>
</reference>
<evidence type="ECO:0008006" key="3">
    <source>
        <dbReference type="Google" id="ProtNLM"/>
    </source>
</evidence>
<dbReference type="Gene3D" id="3.10.10.10">
    <property type="entry name" value="HIV Type 1 Reverse Transcriptase, subunit A, domain 1"/>
    <property type="match status" value="1"/>
</dbReference>
<accession>A0AAW1JZJ9</accession>
<organism evidence="1 2">
    <name type="scientific">Popillia japonica</name>
    <name type="common">Japanese beetle</name>
    <dbReference type="NCBI Taxonomy" id="7064"/>
    <lineage>
        <taxon>Eukaryota</taxon>
        <taxon>Metazoa</taxon>
        <taxon>Ecdysozoa</taxon>
        <taxon>Arthropoda</taxon>
        <taxon>Hexapoda</taxon>
        <taxon>Insecta</taxon>
        <taxon>Pterygota</taxon>
        <taxon>Neoptera</taxon>
        <taxon>Endopterygota</taxon>
        <taxon>Coleoptera</taxon>
        <taxon>Polyphaga</taxon>
        <taxon>Scarabaeiformia</taxon>
        <taxon>Scarabaeidae</taxon>
        <taxon>Rutelinae</taxon>
        <taxon>Popillia</taxon>
    </lineage>
</organism>
<protein>
    <recommendedName>
        <fullName evidence="3">Reverse transcriptase domain-containing protein</fullName>
    </recommendedName>
</protein>
<dbReference type="SUPFAM" id="SSF56672">
    <property type="entry name" value="DNA/RNA polymerases"/>
    <property type="match status" value="1"/>
</dbReference>
<comment type="caution">
    <text evidence="1">The sequence shown here is derived from an EMBL/GenBank/DDBJ whole genome shotgun (WGS) entry which is preliminary data.</text>
</comment>
<name>A0AAW1JZJ9_POPJA</name>
<dbReference type="Proteomes" id="UP001458880">
    <property type="component" value="Unassembled WGS sequence"/>
</dbReference>
<dbReference type="Gene3D" id="3.30.70.270">
    <property type="match status" value="1"/>
</dbReference>
<dbReference type="AlphaFoldDB" id="A0AAW1JZJ9"/>